<comment type="caution">
    <text evidence="2">The sequence shown here is derived from an EMBL/GenBank/DDBJ whole genome shotgun (WGS) entry which is preliminary data.</text>
</comment>
<feature type="transmembrane region" description="Helical" evidence="1">
    <location>
        <begin position="155"/>
        <end position="177"/>
    </location>
</feature>
<feature type="transmembrane region" description="Helical" evidence="1">
    <location>
        <begin position="52"/>
        <end position="73"/>
    </location>
</feature>
<gene>
    <name evidence="2" type="ORF">PHYBOEH_011859</name>
</gene>
<keyword evidence="3" id="KW-1185">Reference proteome</keyword>
<feature type="transmembrane region" description="Helical" evidence="1">
    <location>
        <begin position="114"/>
        <end position="134"/>
    </location>
</feature>
<dbReference type="Proteomes" id="UP000693981">
    <property type="component" value="Unassembled WGS sequence"/>
</dbReference>
<reference evidence="2" key="1">
    <citation type="submission" date="2021-02" db="EMBL/GenBank/DDBJ databases">
        <authorList>
            <person name="Palmer J.M."/>
        </authorList>
    </citation>
    <scope>NUCLEOTIDE SEQUENCE</scope>
    <source>
        <strain evidence="2">SCRP23</strain>
    </source>
</reference>
<dbReference type="OrthoDB" id="127375at2759"/>
<keyword evidence="1" id="KW-0812">Transmembrane</keyword>
<sequence>MLALDEYIENTSLTRAFLVSIATFVPVAAIVVVQESIPLQHLEEGWSANYGFWARFVVLAVSASYTTATHFGIMVEGANLSPRQFLLFSAHFAVVFTALVVVMASVWIFPIPFVAMSASLPAFVALVVSFRVAVGDRIFREVAARRDQILAYNKFGVVQWSMAMVYPIYQVAFRASIDSKWELPVLMLLPVIKTFLKSIFVRTFTGKEDMGPEGVIFTIDFFDALYLATCVQSVTSITSVVVLMTIDILQTTVELYDLHDRMRHICGTDKSLLSEVIQSLNQDRSRKSISSDISVYSCIAHRLSSKRRAFLETLDKYLVRRAVCKKVSERATRTKRSIVVRSNVVIPNTAVIPSGGERTNSKASAKIPSAKLLDLDEALEVLFTAECLVLTEYLEAAIPILYGSFLVMMVHFPSAQFHQEMEGVTRHNVIGMVQIMLTYAVLELVSLVVLAVIMQRTCGIRALHHLAFVLETQAPLVQSKLIMWTVVTLSFRVAHFGTIDGEESLWH</sequence>
<dbReference type="EMBL" id="JAGDFL010000093">
    <property type="protein sequence ID" value="KAG7398027.1"/>
    <property type="molecule type" value="Genomic_DNA"/>
</dbReference>
<feature type="transmembrane region" description="Helical" evidence="1">
    <location>
        <begin position="432"/>
        <end position="453"/>
    </location>
</feature>
<proteinExistence type="predicted"/>
<name>A0A8T1WW06_9STRA</name>
<organism evidence="2 3">
    <name type="scientific">Phytophthora boehmeriae</name>
    <dbReference type="NCBI Taxonomy" id="109152"/>
    <lineage>
        <taxon>Eukaryota</taxon>
        <taxon>Sar</taxon>
        <taxon>Stramenopiles</taxon>
        <taxon>Oomycota</taxon>
        <taxon>Peronosporomycetes</taxon>
        <taxon>Peronosporales</taxon>
        <taxon>Peronosporaceae</taxon>
        <taxon>Phytophthora</taxon>
    </lineage>
</organism>
<dbReference type="AlphaFoldDB" id="A0A8T1WW06"/>
<evidence type="ECO:0000256" key="1">
    <source>
        <dbReference type="SAM" id="Phobius"/>
    </source>
</evidence>
<protein>
    <submittedName>
        <fullName evidence="2">Uncharacterized protein</fullName>
    </submittedName>
</protein>
<feature type="transmembrane region" description="Helical" evidence="1">
    <location>
        <begin position="85"/>
        <end position="108"/>
    </location>
</feature>
<evidence type="ECO:0000313" key="3">
    <source>
        <dbReference type="Proteomes" id="UP000693981"/>
    </source>
</evidence>
<feature type="transmembrane region" description="Helical" evidence="1">
    <location>
        <begin position="12"/>
        <end position="32"/>
    </location>
</feature>
<accession>A0A8T1WW06</accession>
<evidence type="ECO:0000313" key="2">
    <source>
        <dbReference type="EMBL" id="KAG7398027.1"/>
    </source>
</evidence>
<feature type="transmembrane region" description="Helical" evidence="1">
    <location>
        <begin position="393"/>
        <end position="412"/>
    </location>
</feature>
<keyword evidence="1" id="KW-1133">Transmembrane helix</keyword>
<keyword evidence="1" id="KW-0472">Membrane</keyword>